<reference evidence="8 9" key="1">
    <citation type="submission" date="2019-06" db="EMBL/GenBank/DDBJ databases">
        <title>Discovery of a novel chromosome fission-fusion reversal in muntjac.</title>
        <authorList>
            <person name="Mudd A.B."/>
            <person name="Bredeson J.V."/>
            <person name="Baum R."/>
            <person name="Hockemeyer D."/>
            <person name="Rokhsar D.S."/>
        </authorList>
    </citation>
    <scope>NUCLEOTIDE SEQUENCE [LARGE SCALE GENOMIC DNA]</scope>
    <source>
        <strain evidence="8">UCam_UCB_Mr</strain>
        <tissue evidence="8">Fibroblast cell line</tissue>
    </source>
</reference>
<dbReference type="Pfam" id="PF00447">
    <property type="entry name" value="HSF_DNA-bind"/>
    <property type="match status" value="1"/>
</dbReference>
<evidence type="ECO:0000256" key="3">
    <source>
        <dbReference type="ARBA" id="ARBA00023015"/>
    </source>
</evidence>
<dbReference type="GO" id="GO:0043565">
    <property type="term" value="F:sequence-specific DNA binding"/>
    <property type="evidence" value="ECO:0007669"/>
    <property type="project" value="InterPro"/>
</dbReference>
<feature type="domain" description="HSF-type DNA-binding" evidence="7">
    <location>
        <begin position="46"/>
        <end position="158"/>
    </location>
</feature>
<comment type="subcellular location">
    <subcellularLocation>
        <location evidence="1">Nucleus</location>
    </subcellularLocation>
</comment>
<comment type="caution">
    <text evidence="8">The sequence shown here is derived from an EMBL/GenBank/DDBJ whole genome shotgun (WGS) entry which is preliminary data.</text>
</comment>
<keyword evidence="5" id="KW-0804">Transcription</keyword>
<keyword evidence="9" id="KW-1185">Reference proteome</keyword>
<name>A0A5N3XEL7_MUNRE</name>
<evidence type="ECO:0000256" key="5">
    <source>
        <dbReference type="ARBA" id="ARBA00023163"/>
    </source>
</evidence>
<organism evidence="8 9">
    <name type="scientific">Muntiacus reevesi</name>
    <name type="common">Reeves' muntjac</name>
    <name type="synonym">Cervus reevesi</name>
    <dbReference type="NCBI Taxonomy" id="9886"/>
    <lineage>
        <taxon>Eukaryota</taxon>
        <taxon>Metazoa</taxon>
        <taxon>Chordata</taxon>
        <taxon>Craniata</taxon>
        <taxon>Vertebrata</taxon>
        <taxon>Euteleostomi</taxon>
        <taxon>Mammalia</taxon>
        <taxon>Eutheria</taxon>
        <taxon>Laurasiatheria</taxon>
        <taxon>Artiodactyla</taxon>
        <taxon>Ruminantia</taxon>
        <taxon>Pecora</taxon>
        <taxon>Cervidae</taxon>
        <taxon>Muntiacinae</taxon>
        <taxon>Muntiacus</taxon>
    </lineage>
</organism>
<comment type="similarity">
    <text evidence="2">Belongs to the HSF family.</text>
</comment>
<protein>
    <recommendedName>
        <fullName evidence="7">HSF-type DNA-binding domain-containing protein</fullName>
    </recommendedName>
</protein>
<evidence type="ECO:0000313" key="9">
    <source>
        <dbReference type="Proteomes" id="UP000326062"/>
    </source>
</evidence>
<evidence type="ECO:0000256" key="4">
    <source>
        <dbReference type="ARBA" id="ARBA00023125"/>
    </source>
</evidence>
<dbReference type="Gene3D" id="1.10.10.10">
    <property type="entry name" value="Winged helix-like DNA-binding domain superfamily/Winged helix DNA-binding domain"/>
    <property type="match status" value="1"/>
</dbReference>
<dbReference type="GO" id="GO:0003700">
    <property type="term" value="F:DNA-binding transcription factor activity"/>
    <property type="evidence" value="ECO:0007669"/>
    <property type="project" value="InterPro"/>
</dbReference>
<proteinExistence type="inferred from homology"/>
<accession>A0A5N3XEL7</accession>
<evidence type="ECO:0000256" key="2">
    <source>
        <dbReference type="ARBA" id="ARBA00006403"/>
    </source>
</evidence>
<gene>
    <name evidence="8" type="ORF">FD755_016360</name>
</gene>
<dbReference type="AlphaFoldDB" id="A0A5N3XEL7"/>
<sequence length="161" mass="18832">MDHRSFRLMLEDSTFQALREEPLFKRLHTKCAALPGGEGSLLSLPFPRKRWTIVNSHRFMSFWWEEDGTCVGINEELFENTERVDSNKLFETDCMKTFICQLSLYGFSKAHQDVLTSLCLTTLLMEELPVCVLSKLQFCCSFLFKRESPHLLRKMKRRVGV</sequence>
<dbReference type="EMBL" id="VCEB01000011">
    <property type="protein sequence ID" value="KAB0372568.1"/>
    <property type="molecule type" value="Genomic_DNA"/>
</dbReference>
<dbReference type="InterPro" id="IPR000232">
    <property type="entry name" value="HSF_DNA-bd"/>
</dbReference>
<dbReference type="Proteomes" id="UP000326062">
    <property type="component" value="Chromosome X"/>
</dbReference>
<dbReference type="InterPro" id="IPR036390">
    <property type="entry name" value="WH_DNA-bd_sf"/>
</dbReference>
<dbReference type="FunFam" id="1.10.10.10:FF:000349">
    <property type="entry name" value="Heat shock transcription factor, Y-linked"/>
    <property type="match status" value="1"/>
</dbReference>
<evidence type="ECO:0000313" key="8">
    <source>
        <dbReference type="EMBL" id="KAB0372568.1"/>
    </source>
</evidence>
<keyword evidence="3" id="KW-0805">Transcription regulation</keyword>
<keyword evidence="6" id="KW-0539">Nucleus</keyword>
<keyword evidence="4" id="KW-0238">DNA-binding</keyword>
<dbReference type="SUPFAM" id="SSF46785">
    <property type="entry name" value="Winged helix' DNA-binding domain"/>
    <property type="match status" value="1"/>
</dbReference>
<evidence type="ECO:0000256" key="1">
    <source>
        <dbReference type="ARBA" id="ARBA00004123"/>
    </source>
</evidence>
<evidence type="ECO:0000259" key="7">
    <source>
        <dbReference type="Pfam" id="PF00447"/>
    </source>
</evidence>
<evidence type="ECO:0000256" key="6">
    <source>
        <dbReference type="ARBA" id="ARBA00023242"/>
    </source>
</evidence>
<dbReference type="InterPro" id="IPR036388">
    <property type="entry name" value="WH-like_DNA-bd_sf"/>
</dbReference>
<dbReference type="GO" id="GO:0005634">
    <property type="term" value="C:nucleus"/>
    <property type="evidence" value="ECO:0007669"/>
    <property type="project" value="UniProtKB-SubCell"/>
</dbReference>